<dbReference type="Gene3D" id="3.30.2350.10">
    <property type="entry name" value="Pseudouridine synthase"/>
    <property type="match status" value="1"/>
</dbReference>
<keyword evidence="1" id="KW-0175">Coiled coil</keyword>
<comment type="caution">
    <text evidence="3">The sequence shown here is derived from an EMBL/GenBank/DDBJ whole genome shotgun (WGS) entry which is preliminary data.</text>
</comment>
<protein>
    <submittedName>
        <fullName evidence="3">Pseudouridine synthase</fullName>
    </submittedName>
</protein>
<evidence type="ECO:0000313" key="4">
    <source>
        <dbReference type="Proteomes" id="UP001204579"/>
    </source>
</evidence>
<evidence type="ECO:0000259" key="2">
    <source>
        <dbReference type="Pfam" id="PF00849"/>
    </source>
</evidence>
<evidence type="ECO:0000256" key="1">
    <source>
        <dbReference type="SAM" id="Coils"/>
    </source>
</evidence>
<dbReference type="InterPro" id="IPR006224">
    <property type="entry name" value="PsdUridine_synth_RluA-like_CS"/>
</dbReference>
<reference evidence="3 4" key="1">
    <citation type="submission" date="2022-08" db="EMBL/GenBank/DDBJ databases">
        <authorList>
            <person name="Zeman M."/>
            <person name="Kubasova T."/>
        </authorList>
    </citation>
    <scope>NUCLEOTIDE SEQUENCE [LARGE SCALE GENOMIC DNA]</scope>
    <source>
        <strain evidence="3 4">ET62</strain>
    </source>
</reference>
<dbReference type="PROSITE" id="PS01129">
    <property type="entry name" value="PSI_RLU"/>
    <property type="match status" value="1"/>
</dbReference>
<feature type="coiled-coil region" evidence="1">
    <location>
        <begin position="159"/>
        <end position="227"/>
    </location>
</feature>
<feature type="domain" description="Pseudouridine synthase RsuA/RluA-like" evidence="2">
    <location>
        <begin position="368"/>
        <end position="515"/>
    </location>
</feature>
<name>A0AAW5N4Y8_9BACT</name>
<dbReference type="InterPro" id="IPR020103">
    <property type="entry name" value="PsdUridine_synth_cat_dom_sf"/>
</dbReference>
<dbReference type="AlphaFoldDB" id="A0AAW5N4Y8"/>
<gene>
    <name evidence="3" type="ORF">NW209_02350</name>
</gene>
<dbReference type="PANTHER" id="PTHR21600">
    <property type="entry name" value="MITOCHONDRIAL RNA PSEUDOURIDINE SYNTHASE"/>
    <property type="match status" value="1"/>
</dbReference>
<proteinExistence type="predicted"/>
<dbReference type="Pfam" id="PF00849">
    <property type="entry name" value="PseudoU_synth_2"/>
    <property type="match status" value="1"/>
</dbReference>
<dbReference type="Proteomes" id="UP001204579">
    <property type="component" value="Unassembled WGS sequence"/>
</dbReference>
<dbReference type="EMBL" id="JANRHJ010000002">
    <property type="protein sequence ID" value="MCR8872870.1"/>
    <property type="molecule type" value="Genomic_DNA"/>
</dbReference>
<dbReference type="SUPFAM" id="SSF55120">
    <property type="entry name" value="Pseudouridine synthase"/>
    <property type="match status" value="1"/>
</dbReference>
<dbReference type="PANTHER" id="PTHR21600:SF89">
    <property type="entry name" value="RIBOSOMAL LARGE SUBUNIT PSEUDOURIDINE SYNTHASE A"/>
    <property type="match status" value="1"/>
</dbReference>
<dbReference type="CDD" id="cd02869">
    <property type="entry name" value="PseudoU_synth_RluA_like"/>
    <property type="match status" value="1"/>
</dbReference>
<evidence type="ECO:0000313" key="3">
    <source>
        <dbReference type="EMBL" id="MCR8872870.1"/>
    </source>
</evidence>
<keyword evidence="4" id="KW-1185">Reference proteome</keyword>
<dbReference type="InterPro" id="IPR050188">
    <property type="entry name" value="RluA_PseudoU_synthase"/>
</dbReference>
<accession>A0AAW5N4Y8</accession>
<dbReference type="InterPro" id="IPR006145">
    <property type="entry name" value="PsdUridine_synth_RsuA/RluA"/>
</dbReference>
<dbReference type="GO" id="GO:0000455">
    <property type="term" value="P:enzyme-directed rRNA pseudouridine synthesis"/>
    <property type="evidence" value="ECO:0007669"/>
    <property type="project" value="TreeGrafter"/>
</dbReference>
<dbReference type="GO" id="GO:0003723">
    <property type="term" value="F:RNA binding"/>
    <property type="evidence" value="ECO:0007669"/>
    <property type="project" value="InterPro"/>
</dbReference>
<sequence>MENTGNETPHTDGSRSPRLSADGYIHPFIHPTDGIALPSAFTYPFHYTPHPLTRLAAEEVQNYLKTRSDWQEELQNGKMFGVLIVRTPEEKLGYLAAFSGNLAGSNHHAFFVPPVYDLLQPDGFFRIEEAEISAINHRIANALQSDVYTELKAQLDACREETDRQLQAAKESMKRAKNEREAARSLGVSPEEEARMIRESQFQKAEYKRLERRLKEDLETRQAALDTYETTIQAWKLERKQRSATLQQRLFEQFRMLNARGEIKDLCELFRDTPQGMPPAGAGECALPKLLQFAYQHQLEPLAMGEFWWGQSPKNEIRRQGEFYPSCTGKCAPILRHMLVGLSVEKNPLEEDLHRKTPLPILYEDEWLVVVCKPAGMLSVPGKNGLDSVSERLHKLYPEANGPLIVHRLDMATSGLLLAAKTKEVHQHLQAQFETRSIKKRYTAILEGIPSKEEGEIRLPLCPNLLNRPIQSVDFEHGKPAVTRYRVIRVLDNRTWVSFYPLTGRTHQLRVHAAHPQGLGCPIVGDELYGQKADRLYLHAAELTFIHPINGKTIHIEQEADFKL</sequence>
<dbReference type="GO" id="GO:0009982">
    <property type="term" value="F:pseudouridine synthase activity"/>
    <property type="evidence" value="ECO:0007669"/>
    <property type="project" value="InterPro"/>
</dbReference>
<organism evidence="3 4">
    <name type="scientific">Phocaeicola barnesiae</name>
    <dbReference type="NCBI Taxonomy" id="376804"/>
    <lineage>
        <taxon>Bacteria</taxon>
        <taxon>Pseudomonadati</taxon>
        <taxon>Bacteroidota</taxon>
        <taxon>Bacteroidia</taxon>
        <taxon>Bacteroidales</taxon>
        <taxon>Bacteroidaceae</taxon>
        <taxon>Phocaeicola</taxon>
    </lineage>
</organism>
<dbReference type="GO" id="GO:0140098">
    <property type="term" value="F:catalytic activity, acting on RNA"/>
    <property type="evidence" value="ECO:0007669"/>
    <property type="project" value="UniProtKB-ARBA"/>
</dbReference>
<dbReference type="RefSeq" id="WP_258335291.1">
    <property type="nucleotide sequence ID" value="NZ_JANRHJ010000002.1"/>
</dbReference>